<dbReference type="CDD" id="cd00614">
    <property type="entry name" value="CGS_like"/>
    <property type="match status" value="1"/>
</dbReference>
<evidence type="ECO:0000256" key="4">
    <source>
        <dbReference type="RuleBase" id="RU362118"/>
    </source>
</evidence>
<proteinExistence type="inferred from homology"/>
<evidence type="ECO:0000256" key="2">
    <source>
        <dbReference type="ARBA" id="ARBA00009077"/>
    </source>
</evidence>
<dbReference type="InterPro" id="IPR000277">
    <property type="entry name" value="Cys/Met-Metab_PyrdxlP-dep_enz"/>
</dbReference>
<dbReference type="EC" id="2.5.1.48" evidence="5"/>
<comment type="cofactor">
    <cofactor evidence="1 4">
        <name>pyridoxal 5'-phosphate</name>
        <dbReference type="ChEBI" id="CHEBI:597326"/>
    </cofactor>
</comment>
<comment type="similarity">
    <text evidence="2 4">Belongs to the trans-sulfuration enzymes family.</text>
</comment>
<dbReference type="GO" id="GO:0003962">
    <property type="term" value="F:cystathionine gamma-synthase activity"/>
    <property type="evidence" value="ECO:0007669"/>
    <property type="project" value="UniProtKB-EC"/>
</dbReference>
<evidence type="ECO:0000256" key="1">
    <source>
        <dbReference type="ARBA" id="ARBA00001933"/>
    </source>
</evidence>
<protein>
    <submittedName>
        <fullName evidence="5">Cystathionine gamma-synthase</fullName>
        <ecNumber evidence="5">2.5.1.48</ecNumber>
    </submittedName>
</protein>
<dbReference type="InterPro" id="IPR015422">
    <property type="entry name" value="PyrdxlP-dep_Trfase_small"/>
</dbReference>
<evidence type="ECO:0000313" key="6">
    <source>
        <dbReference type="Proteomes" id="UP001251870"/>
    </source>
</evidence>
<dbReference type="SUPFAM" id="SSF53383">
    <property type="entry name" value="PLP-dependent transferases"/>
    <property type="match status" value="1"/>
</dbReference>
<sequence length="398" mass="41524">MTTLPDLGLDVVRPGFRTSAVHAGQEPCGLTGAVVPPIYQTSTFTQPGVDTFYTGYEYSRGANPTRSGLETQLAALEGGARGFAFASGIAAEDALLRAVLRPGDTVLAAAETYGGTHRLLSVLYSRWGVETVFVNPQDETALRAALEDDAAKLVWLETPTNPLLSVVDIARWAEAAHAHGALLAVDNTFASPALQTPLALGADVVVHSTTKYIGGHSDVLGGALVTGEAVWEGEPLGDLLGYQQFAAGAVAGPQDAFLTARGLKTLGVRIRQHCENARAVAEWLTGHRRIARVLYPGLADHPGHEIAARQMSGFGGLVSFAVVGGEAAARRVAESTGVFGLSVSLGGVESLISHPATMTHGSTRGTPQAPPADLLRLSVGIEDVEDLIEDLDRALLAA</sequence>
<dbReference type="InterPro" id="IPR015424">
    <property type="entry name" value="PyrdxlP-dep_Trfase"/>
</dbReference>
<name>A0ABU2DVI6_9MICC</name>
<comment type="caution">
    <text evidence="5">The sequence shown here is derived from an EMBL/GenBank/DDBJ whole genome shotgun (WGS) entry which is preliminary data.</text>
</comment>
<evidence type="ECO:0000313" key="5">
    <source>
        <dbReference type="EMBL" id="MDR8020290.1"/>
    </source>
</evidence>
<reference evidence="5 6" key="1">
    <citation type="submission" date="2023-09" db="EMBL/GenBank/DDBJ databases">
        <title>Description of three actinobacteria isolated from air of manufacturing shop in a pharmaceutical factory.</title>
        <authorList>
            <person name="Zhang D.-F."/>
        </authorList>
    </citation>
    <scope>NUCLEOTIDE SEQUENCE [LARGE SCALE GENOMIC DNA]</scope>
    <source>
        <strain evidence="5 6">LY-0111</strain>
    </source>
</reference>
<dbReference type="Proteomes" id="UP001251870">
    <property type="component" value="Unassembled WGS sequence"/>
</dbReference>
<dbReference type="EMBL" id="JAVKGR010000021">
    <property type="protein sequence ID" value="MDR8020290.1"/>
    <property type="molecule type" value="Genomic_DNA"/>
</dbReference>
<dbReference type="PANTHER" id="PTHR11808">
    <property type="entry name" value="TRANS-SULFURATION ENZYME FAMILY MEMBER"/>
    <property type="match status" value="1"/>
</dbReference>
<evidence type="ECO:0000256" key="3">
    <source>
        <dbReference type="ARBA" id="ARBA00022898"/>
    </source>
</evidence>
<dbReference type="NCBIfam" id="NF005871">
    <property type="entry name" value="PRK07811.1"/>
    <property type="match status" value="1"/>
</dbReference>
<dbReference type="InterPro" id="IPR015421">
    <property type="entry name" value="PyrdxlP-dep_Trfase_major"/>
</dbReference>
<accession>A0ABU2DVI6</accession>
<dbReference type="PANTHER" id="PTHR11808:SF15">
    <property type="entry name" value="CYSTATHIONINE GAMMA-LYASE"/>
    <property type="match status" value="1"/>
</dbReference>
<keyword evidence="6" id="KW-1185">Reference proteome</keyword>
<keyword evidence="3 4" id="KW-0663">Pyridoxal phosphate</keyword>
<dbReference type="InterPro" id="IPR054542">
    <property type="entry name" value="Cys_met_metab_PP"/>
</dbReference>
<dbReference type="Gene3D" id="3.90.1150.10">
    <property type="entry name" value="Aspartate Aminotransferase, domain 1"/>
    <property type="match status" value="1"/>
</dbReference>
<gene>
    <name evidence="5" type="ORF">RIL96_12035</name>
</gene>
<dbReference type="Gene3D" id="3.40.640.10">
    <property type="entry name" value="Type I PLP-dependent aspartate aminotransferase-like (Major domain)"/>
    <property type="match status" value="1"/>
</dbReference>
<dbReference type="RefSeq" id="WP_310549272.1">
    <property type="nucleotide sequence ID" value="NZ_JAVKGR010000021.1"/>
</dbReference>
<organism evidence="5 6">
    <name type="scientific">Nesterenkonia aerolata</name>
    <dbReference type="NCBI Taxonomy" id="3074079"/>
    <lineage>
        <taxon>Bacteria</taxon>
        <taxon>Bacillati</taxon>
        <taxon>Actinomycetota</taxon>
        <taxon>Actinomycetes</taxon>
        <taxon>Micrococcales</taxon>
        <taxon>Micrococcaceae</taxon>
        <taxon>Nesterenkonia</taxon>
    </lineage>
</organism>
<dbReference type="Pfam" id="PF01053">
    <property type="entry name" value="Cys_Met_Meta_PP"/>
    <property type="match status" value="1"/>
</dbReference>
<dbReference type="PROSITE" id="PS00868">
    <property type="entry name" value="CYS_MET_METAB_PP"/>
    <property type="match status" value="1"/>
</dbReference>
<dbReference type="PIRSF" id="PIRSF001434">
    <property type="entry name" value="CGS"/>
    <property type="match status" value="1"/>
</dbReference>
<keyword evidence="5" id="KW-0808">Transferase</keyword>